<name>A0ABV9VY06_9ACTN</name>
<feature type="compositionally biased region" description="Gly residues" evidence="1">
    <location>
        <begin position="643"/>
        <end position="652"/>
    </location>
</feature>
<feature type="region of interest" description="Disordered" evidence="1">
    <location>
        <begin position="1011"/>
        <end position="1059"/>
    </location>
</feature>
<dbReference type="EMBL" id="JBHSIU010000028">
    <property type="protein sequence ID" value="MFC5000734.1"/>
    <property type="molecule type" value="Genomic_DNA"/>
</dbReference>
<reference evidence="4" key="1">
    <citation type="journal article" date="2019" name="Int. J. Syst. Evol. Microbiol.">
        <title>The Global Catalogue of Microorganisms (GCM) 10K type strain sequencing project: providing services to taxonomists for standard genome sequencing and annotation.</title>
        <authorList>
            <consortium name="The Broad Institute Genomics Platform"/>
            <consortium name="The Broad Institute Genome Sequencing Center for Infectious Disease"/>
            <person name="Wu L."/>
            <person name="Ma J."/>
        </authorList>
    </citation>
    <scope>NUCLEOTIDE SEQUENCE [LARGE SCALE GENOMIC DNA]</scope>
    <source>
        <strain evidence="4">CGMCC 4.7152</strain>
    </source>
</reference>
<dbReference type="Pfam" id="PF07179">
    <property type="entry name" value="SseB"/>
    <property type="match status" value="2"/>
</dbReference>
<feature type="compositionally biased region" description="Basic and acidic residues" evidence="1">
    <location>
        <begin position="1103"/>
        <end position="1123"/>
    </location>
</feature>
<sequence length="1727" mass="179981">MTLVRQAWVPGRFHRYAGRSACWVAPLGLPWPYRLSFASAAVPSPTEGVAVSEWEPATEAEGAMRDALRANDQEQYFRILARTDIMLPIAPEGVQNGDSGWGTWTTEGRTHVLAFTSPEALRECLAGHPGTHRRVPFRDLSSIWPNVDWWLAVNPGLPIEGYLPSWFVTQITRGDVRLPGRTLGARARIEQAAGSRARATAQVPVRGVPNQPAPTPIERHRMKAAESAPPAPPVSAPPAPPAPPPGGRPGASTVQRSPSGPPAKRDVPPPDVAPPGAFLPTRADRPINYERTTGAAGYERPADFRRPRPPVTPATPPAAAAPPPAVPGRSGLFDESDRSSLDVPGERELFGDLKPDVPGRSPGWSPGADTRPVPPSKAGASSLPQRPTSPAPGSSGLPQRPGAGEPGLPQRPGAGEPGLPQRPTSPAPGSGGLPQRPTSPAGGSPGLPARPSAAGGLPTRGAGADGEQDDHEGDPRRYWPRREPARSLGEIFTEHADPVIPAAWQPPPTLPASAAPPLPTRQPGERPDAAFRPGEGGALPSRPGPSDAGGFPSRPGAGDAGGLPPRPGAGGGLPSRPSGGDQGALPGRPSSFSSRPSDQGALPGRPSSLPARPRPADPLPSRAEAGDAGVLASRPGLVDPGVFGPGAFGPGENGAQQPGAREGGAPQSGPGGFLASGWDRSDEPAAFRDDTSRPGASEPGPRPGDQGGFLAAPGDPASRGDAASRGDVPARGAAAYGDLAALDEGRGDLPARGDALARGAAAYGALAALGEERGDVPARGAGGYGDLAARGDGPAWGDGAARGEAGHGDLAARGAAVYGDLAALGEPGVRGDAAGWGEAAARGEAVAWGVAARGDVAAWGDAGRGDAARGDLAARGEAAAQGEAVAWGDAGRGDAGRGDAARGDLAARGEAAAQGEAVAWGDAARGDLARSEVLGDARSEAPSWRTQAEPPLPFDRPVFDRPGFSRLDIEAPEVDEPPTGSVEAPVNEPRSLFGPVKGRAKAAGFGRVPDLDEHPFFADTEPSEFDAPGRAFGQPEPAGEEPSHEPAPWGPSALEHSGRDQVAREIAAQQVARQQTAREQAADEAREQAAREHAAQAQAAREQAARDEARRLAAQEADREAAREIAAQEAARELAAHEAARELAAQEARELAAQEARELAAKEAARELAAQEARELAAQELARELAEQQARELAEQEARELAAQEAAAERAAADRAEAERDRAALDRAAEQRAALSWLAQEQDAESESGQGAYEPWRPSAGAAGLDLAAELRAIEERAAQAKAAEELAARELAEQLRAIEERVARSSATGKAQSWVEREDTESTQAIGGPATGRDAPVSFFSGAEGAGGTPAANETTAAPSQEVRSFFESVYEPEVVDAEVVAAPTTPITPTTPATAPATVPVKSAAAQARDFRPANTVEQDLFDAVQANSTDRFLSTLLLAKILVPGWSGEGPIDPASWRTEHMNGLPHLVVFTSAERLADRLADTQASWIKFTRLIRNWPPGDQLAFAVNPDSPIGAVLPGTEVVQLATWAAELGLGVDEPEAAPAAAAKPAQQPRPAFEPQVSSGPLLMQKPISPEQLSYYLERGYDRVSGFVHRAGEVAHLQTPEELYQVLGLGYAGSSFKPDAEEAYVLRWKAYRGDLYRIPYGGPNQAAMRAMEGWVIERPPFRGNGFAPSDTSDVIAEFKVDSARLPHHAELWRLRRDGRQELIARLDADGPAWRKGKEL</sequence>
<feature type="region of interest" description="Disordered" evidence="1">
    <location>
        <begin position="1073"/>
        <end position="1129"/>
    </location>
</feature>
<dbReference type="RefSeq" id="WP_380117278.1">
    <property type="nucleotide sequence ID" value="NZ_JBHSIU010000028.1"/>
</dbReference>
<feature type="region of interest" description="Disordered" evidence="1">
    <location>
        <begin position="191"/>
        <end position="729"/>
    </location>
</feature>
<keyword evidence="4" id="KW-1185">Reference proteome</keyword>
<feature type="domain" description="SseB protein N-terminal" evidence="2">
    <location>
        <begin position="70"/>
        <end position="165"/>
    </location>
</feature>
<feature type="compositionally biased region" description="Pro residues" evidence="1">
    <location>
        <begin position="229"/>
        <end position="247"/>
    </location>
</feature>
<dbReference type="InterPro" id="IPR009839">
    <property type="entry name" value="SseB_N"/>
</dbReference>
<proteinExistence type="predicted"/>
<feature type="region of interest" description="Disordered" evidence="1">
    <location>
        <begin position="1546"/>
        <end position="1572"/>
    </location>
</feature>
<feature type="region of interest" description="Disordered" evidence="1">
    <location>
        <begin position="1303"/>
        <end position="1360"/>
    </location>
</feature>
<accession>A0ABV9VY06</accession>
<evidence type="ECO:0000259" key="2">
    <source>
        <dbReference type="Pfam" id="PF07179"/>
    </source>
</evidence>
<gene>
    <name evidence="3" type="ORF">ACFPIJ_23210</name>
</gene>
<feature type="compositionally biased region" description="Polar residues" evidence="1">
    <location>
        <begin position="382"/>
        <end position="392"/>
    </location>
</feature>
<feature type="compositionally biased region" description="Low complexity" evidence="1">
    <location>
        <begin position="588"/>
        <end position="611"/>
    </location>
</feature>
<feature type="compositionally biased region" description="Pro residues" evidence="1">
    <location>
        <begin position="309"/>
        <end position="326"/>
    </location>
</feature>
<evidence type="ECO:0000313" key="4">
    <source>
        <dbReference type="Proteomes" id="UP001595912"/>
    </source>
</evidence>
<evidence type="ECO:0000313" key="3">
    <source>
        <dbReference type="EMBL" id="MFC5000734.1"/>
    </source>
</evidence>
<protein>
    <submittedName>
        <fullName evidence="3">SseB family protein</fullName>
    </submittedName>
</protein>
<dbReference type="Proteomes" id="UP001595912">
    <property type="component" value="Unassembled WGS sequence"/>
</dbReference>
<feature type="compositionally biased region" description="Basic and acidic residues" evidence="1">
    <location>
        <begin position="335"/>
        <end position="357"/>
    </location>
</feature>
<organism evidence="3 4">
    <name type="scientific">Dactylosporangium cerinum</name>
    <dbReference type="NCBI Taxonomy" id="1434730"/>
    <lineage>
        <taxon>Bacteria</taxon>
        <taxon>Bacillati</taxon>
        <taxon>Actinomycetota</taxon>
        <taxon>Actinomycetes</taxon>
        <taxon>Micromonosporales</taxon>
        <taxon>Micromonosporaceae</taxon>
        <taxon>Dactylosporangium</taxon>
    </lineage>
</organism>
<feature type="region of interest" description="Disordered" evidence="1">
    <location>
        <begin position="935"/>
        <end position="995"/>
    </location>
</feature>
<feature type="domain" description="SseB protein N-terminal" evidence="2">
    <location>
        <begin position="1428"/>
        <end position="1526"/>
    </location>
</feature>
<feature type="compositionally biased region" description="Pro residues" evidence="1">
    <location>
        <begin position="504"/>
        <end position="520"/>
    </location>
</feature>
<feature type="compositionally biased region" description="Basic and acidic residues" evidence="1">
    <location>
        <begin position="473"/>
        <end position="485"/>
    </location>
</feature>
<feature type="compositionally biased region" description="Basic and acidic residues" evidence="1">
    <location>
        <begin position="1080"/>
        <end position="1094"/>
    </location>
</feature>
<feature type="compositionally biased region" description="Basic and acidic residues" evidence="1">
    <location>
        <begin position="679"/>
        <end position="692"/>
    </location>
</feature>
<comment type="caution">
    <text evidence="3">The sequence shown here is derived from an EMBL/GenBank/DDBJ whole genome shotgun (WGS) entry which is preliminary data.</text>
</comment>
<feature type="compositionally biased region" description="Low complexity" evidence="1">
    <location>
        <begin position="1546"/>
        <end position="1559"/>
    </location>
</feature>
<evidence type="ECO:0000256" key="1">
    <source>
        <dbReference type="SAM" id="MobiDB-lite"/>
    </source>
</evidence>